<feature type="coiled-coil region" evidence="1">
    <location>
        <begin position="123"/>
        <end position="226"/>
    </location>
</feature>
<dbReference type="EMBL" id="CAJPIN010043111">
    <property type="protein sequence ID" value="CAG2065440.1"/>
    <property type="molecule type" value="Genomic_DNA"/>
</dbReference>
<keyword evidence="1" id="KW-0175">Coiled coil</keyword>
<dbReference type="Proteomes" id="UP001153148">
    <property type="component" value="Unassembled WGS sequence"/>
</dbReference>
<sequence>MDGKHILGEPKIELEKILKKIRATIETMQGKVQDLFEVEENTVRSRGMSWSMNKHNFLNKLKVGIVRDLQDDITDIKHKIENSKHDDKQIDNERVKERNRLEIVINRMEDEIDAFGKIISRNKQDTKEYNEAAEKAIRELQHRIILVAKQFAEKEEPNTEFAGFQSEVNKLEDKIRSEKSEIENVMTQLDLLIKTENKNKAYLNKIHELENNLSKERSGKTEIEKEMKRVQYAMENFQEYRQSLEDCEFVLMSKEEECQWLNEIIKSFITKGTDPNVSVKDVLLDHLKFEKIKNKCLIDNLEVLERTTNKTEAQRLVKELQISLESEKNKNEGLKIILQIAMEASSTCDAQNITKKIVEDFEKNQIEMNNLKCELDVIKHPTKYIKEMKYLQTCYDKEKHTNMKLQNEIDTIRRQWSMVFKEKSKILPEALRIEHDEISSLKAHIKLLEQERSQSDRNVDDTITQLKKQIVDLKQLLADEAVSYSLLLTNLSLRKENMEYNTLASLENVDTLNQNKISKSHTKNQQGEDIQEMLDRLKKITLAVCKLGKSKPLNDTFIKEIQQVDNICALQNYQIKMLCDQLSSRLHVDTISFRQEESSTQSSKIELRNCLQYLKEKNLENDYVEKVIFAEEILNEVIHLREKLNRVDSNIGDIVNVLLESKKIFTKQVTVGSNSGGLVTDNKRRLEETRETFIQMYKIFTQLAQFGYGKSNIMDRFKTELMAMQEIYDNVLNVHPYDKTSPFKRELLLERFEKNVKAIYGEIKDINLFEYNLYTSKKEADEIKYLEIQVREMQLQLQLENNKMTEMRKCVYEREKEINEIDKEREEEDSRGRDLKMMIRSGTLAKMTLERSLEKERSHLKMMWFKEGKDWLHNKLLNEEPVSVEGMKIHIQEVIDQEMKVRLELEHEKSIRLDLEEQMSSIHLDIERTLFKSKRASRVGKNMKIEPCSCLYLMENFILTMARKHDVLNK</sequence>
<name>A0ABN7PH68_TIMPD</name>
<evidence type="ECO:0000313" key="2">
    <source>
        <dbReference type="EMBL" id="CAG2065440.1"/>
    </source>
</evidence>
<proteinExistence type="predicted"/>
<keyword evidence="3" id="KW-1185">Reference proteome</keyword>
<protein>
    <submittedName>
        <fullName evidence="2">Uncharacterized protein</fullName>
    </submittedName>
</protein>
<feature type="coiled-coil region" evidence="1">
    <location>
        <begin position="294"/>
        <end position="337"/>
    </location>
</feature>
<feature type="coiled-coil region" evidence="1">
    <location>
        <begin position="395"/>
        <end position="458"/>
    </location>
</feature>
<accession>A0ABN7PH68</accession>
<reference evidence="2" key="1">
    <citation type="submission" date="2021-03" db="EMBL/GenBank/DDBJ databases">
        <authorList>
            <person name="Tran Van P."/>
        </authorList>
    </citation>
    <scope>NUCLEOTIDE SEQUENCE</scope>
</reference>
<comment type="caution">
    <text evidence="2">The sequence shown here is derived from an EMBL/GenBank/DDBJ whole genome shotgun (WGS) entry which is preliminary data.</text>
</comment>
<evidence type="ECO:0000313" key="3">
    <source>
        <dbReference type="Proteomes" id="UP001153148"/>
    </source>
</evidence>
<evidence type="ECO:0000256" key="1">
    <source>
        <dbReference type="SAM" id="Coils"/>
    </source>
</evidence>
<gene>
    <name evidence="2" type="ORF">TPAB3V08_LOCUS12384</name>
</gene>
<organism evidence="2 3">
    <name type="scientific">Timema podura</name>
    <name type="common">Walking stick</name>
    <dbReference type="NCBI Taxonomy" id="61482"/>
    <lineage>
        <taxon>Eukaryota</taxon>
        <taxon>Metazoa</taxon>
        <taxon>Ecdysozoa</taxon>
        <taxon>Arthropoda</taxon>
        <taxon>Hexapoda</taxon>
        <taxon>Insecta</taxon>
        <taxon>Pterygota</taxon>
        <taxon>Neoptera</taxon>
        <taxon>Polyneoptera</taxon>
        <taxon>Phasmatodea</taxon>
        <taxon>Timematodea</taxon>
        <taxon>Timematoidea</taxon>
        <taxon>Timematidae</taxon>
        <taxon>Timema</taxon>
    </lineage>
</organism>